<evidence type="ECO:0000256" key="1">
    <source>
        <dbReference type="SAM" id="MobiDB-lite"/>
    </source>
</evidence>
<feature type="compositionally biased region" description="Low complexity" evidence="1">
    <location>
        <begin position="44"/>
        <end position="71"/>
    </location>
</feature>
<feature type="region of interest" description="Disordered" evidence="1">
    <location>
        <begin position="44"/>
        <end position="112"/>
    </location>
</feature>
<organism evidence="3 4">
    <name type="scientific">Ditylenchus dipsaci</name>
    <dbReference type="NCBI Taxonomy" id="166011"/>
    <lineage>
        <taxon>Eukaryota</taxon>
        <taxon>Metazoa</taxon>
        <taxon>Ecdysozoa</taxon>
        <taxon>Nematoda</taxon>
        <taxon>Chromadorea</taxon>
        <taxon>Rhabditida</taxon>
        <taxon>Tylenchina</taxon>
        <taxon>Tylenchomorpha</taxon>
        <taxon>Sphaerularioidea</taxon>
        <taxon>Anguinidae</taxon>
        <taxon>Anguininae</taxon>
        <taxon>Ditylenchus</taxon>
    </lineage>
</organism>
<feature type="transmembrane region" description="Helical" evidence="2">
    <location>
        <begin position="180"/>
        <end position="204"/>
    </location>
</feature>
<feature type="region of interest" description="Disordered" evidence="1">
    <location>
        <begin position="144"/>
        <end position="171"/>
    </location>
</feature>
<dbReference type="AlphaFoldDB" id="A0A915EH68"/>
<evidence type="ECO:0000313" key="4">
    <source>
        <dbReference type="WBParaSite" id="jg6639"/>
    </source>
</evidence>
<accession>A0A915EH68</accession>
<protein>
    <submittedName>
        <fullName evidence="4">Uncharacterized protein</fullName>
    </submittedName>
</protein>
<dbReference type="Proteomes" id="UP000887574">
    <property type="component" value="Unplaced"/>
</dbReference>
<proteinExistence type="predicted"/>
<evidence type="ECO:0000256" key="2">
    <source>
        <dbReference type="SAM" id="Phobius"/>
    </source>
</evidence>
<name>A0A915EH68_9BILA</name>
<keyword evidence="2" id="KW-0472">Membrane</keyword>
<feature type="compositionally biased region" description="Pro residues" evidence="1">
    <location>
        <begin position="72"/>
        <end position="101"/>
    </location>
</feature>
<keyword evidence="2" id="KW-1133">Transmembrane helix</keyword>
<dbReference type="WBParaSite" id="jg6639">
    <property type="protein sequence ID" value="jg6639"/>
    <property type="gene ID" value="jg6639"/>
</dbReference>
<keyword evidence="3" id="KW-1185">Reference proteome</keyword>
<reference evidence="4" key="1">
    <citation type="submission" date="2022-11" db="UniProtKB">
        <authorList>
            <consortium name="WormBaseParasite"/>
        </authorList>
    </citation>
    <scope>IDENTIFICATION</scope>
</reference>
<evidence type="ECO:0000313" key="3">
    <source>
        <dbReference type="Proteomes" id="UP000887574"/>
    </source>
</evidence>
<sequence length="224" mass="22454">MFMWKSAGAIIPKRSKIEAKLASTACLSSETPKRISLLQSLPSSSTALPATTSTTTTIAPTAGTTPDTTPDTTPPPTPDTTPPQTPDTTPPQTPGRTPSPAPTSQTTDVKFSSVSTAASSLSTDPSTSSSSLSSAAFSISTAVPTSSLSPSASLQTTKSAEDTSTPVGYTSASVAKGTPVWQYGVLAACVIMTLIAACVIVLIWSGKIMAGGSSTAADPAVADV</sequence>
<keyword evidence="2" id="KW-0812">Transmembrane</keyword>